<dbReference type="Proteomes" id="UP000215902">
    <property type="component" value="Unassembled WGS sequence"/>
</dbReference>
<reference evidence="8 9" key="1">
    <citation type="submission" date="2017-06" db="EMBL/GenBank/DDBJ databases">
        <title>A platform for efficient transgenesis in Macrostomum lignano, a flatworm model organism for stem cell research.</title>
        <authorList>
            <person name="Berezikov E."/>
        </authorList>
    </citation>
    <scope>NUCLEOTIDE SEQUENCE [LARGE SCALE GENOMIC DNA]</scope>
    <source>
        <strain evidence="8">DV1</strain>
        <tissue evidence="8">Whole organism</tissue>
    </source>
</reference>
<dbReference type="InterPro" id="IPR015255">
    <property type="entry name" value="Vitellinogen_open_b-sht"/>
</dbReference>
<evidence type="ECO:0000256" key="6">
    <source>
        <dbReference type="SAM" id="SignalP"/>
    </source>
</evidence>
<feature type="non-terminal residue" evidence="8">
    <location>
        <position position="1035"/>
    </location>
</feature>
<organism evidence="8 9">
    <name type="scientific">Macrostomum lignano</name>
    <dbReference type="NCBI Taxonomy" id="282301"/>
    <lineage>
        <taxon>Eukaryota</taxon>
        <taxon>Metazoa</taxon>
        <taxon>Spiralia</taxon>
        <taxon>Lophotrochozoa</taxon>
        <taxon>Platyhelminthes</taxon>
        <taxon>Rhabditophora</taxon>
        <taxon>Macrostomorpha</taxon>
        <taxon>Macrostomida</taxon>
        <taxon>Macrostomidae</taxon>
        <taxon>Macrostomum</taxon>
    </lineage>
</organism>
<evidence type="ECO:0000256" key="5">
    <source>
        <dbReference type="PROSITE-ProRule" id="PRU00557"/>
    </source>
</evidence>
<keyword evidence="4" id="KW-0325">Glycoprotein</keyword>
<dbReference type="AlphaFoldDB" id="A0A267GYF7"/>
<keyword evidence="3" id="KW-1015">Disulfide bond</keyword>
<comment type="caution">
    <text evidence="8">The sequence shown here is derived from an EMBL/GenBank/DDBJ whole genome shotgun (WGS) entry which is preliminary data.</text>
</comment>
<dbReference type="PROSITE" id="PS51211">
    <property type="entry name" value="VITELLOGENIN"/>
    <property type="match status" value="1"/>
</dbReference>
<dbReference type="Gene3D" id="2.20.80.10">
    <property type="entry name" value="Lipovitellin-phosvitin complex, chain A, domain 4"/>
    <property type="match status" value="1"/>
</dbReference>
<comment type="caution">
    <text evidence="5">Lacks conserved residue(s) required for the propagation of feature annotation.</text>
</comment>
<dbReference type="SMART" id="SM00638">
    <property type="entry name" value="LPD_N"/>
    <property type="match status" value="1"/>
</dbReference>
<dbReference type="STRING" id="282301.A0A267GYF7"/>
<sequence length="1035" mass="115135">MEQKVLLLLLLAALANAGPLTSRHRGGGCALSCPRAVQPPAYSVGRAYTFDYSTDMRAHIRGATEESAGLQLSARVVFDFLAPCEVAMRLSNIRVQELDPAGEAWLDSPQQARFEQELTASDAHFAFANGLVGDVCAEVAEPDWVLNIKKAMIGLLQNSNTEQRDGFEGVETDISGRCKVTYNVQQDSSKGASVTKVTDLMSCPDQKKVRSSFQSSSYRTSARIQSMPLTRANRTCRAQYDTSGHLKSSVCSEEHLFRPFSTETAGAVTTVQQKMTFVGTGGIVRIAHDHVFQRSKLEYQHHDFKQTSENPVENVRSVLSSLCDLGTAIGPKTPVLFNELIYRLKELTTEQLVTMRRDVEGFSVCRRNNQMAKQFFFDALPAVTTPAAVQMMNGLIASGQVSNTEADAWLTSLAFVQDPSKEMLESLLPLLQVEEPRTQAQLGITAVVNQYCSSRTRCETETVVKSVGAALQRLIGSDCSTGDRRTLLVALKAIGNAGHLTELLPNLARCANKESNLMEVRVAAIEALRRTPCSVDRRPLLRLIRNMDLDSELRITAYLGLMACPTIEVFDTVRELLTAESSNQFASFMWTHLTNLLETSDPHKQDIRLIVEDVKLKKQYDMDKLKFSRNIEKSFFSNYLNAGAKVESNLIWSQKSFLPRSATLNMTLDLFGKSLNFLEVGGRVQGMEVLLEKYLGPKSNKSNETDTNTQLAQLDETFKLIEEKIGGNLDIKIFGHQVAFLDLWKEDMEISGSNILKLLNSLRQMREINWYKSISFLDTQVTIPTISGFPLRLGINGTASFILKAKSKVNLKKLMQWPPEFEVEGQLVPSGAVHVSGMLGINTVFGDYGVKMVSNVYSSTEMQASIKAANGEELKVEINQPRQRQNILNAKTSFFIVRRSVEREQNMRRDLTVNRKSCSGGGFLQKVLGIEFCSEIRYPSLPAEDAPQAPLVAGFELDLSMLKKDTHESYVLHLINRKEGINRHWKALVDMPGSKSDRKIQAEVKIDSDSRKAEAILETPWKKGKAEISLISGAD</sequence>
<dbReference type="Gene3D" id="1.25.10.20">
    <property type="entry name" value="Vitellinogen, superhelical"/>
    <property type="match status" value="1"/>
</dbReference>
<dbReference type="SUPFAM" id="SSF56968">
    <property type="entry name" value="Lipovitellin-phosvitin complex, beta-sheet shell regions"/>
    <property type="match status" value="2"/>
</dbReference>
<dbReference type="EMBL" id="NIVC01000112">
    <property type="protein sequence ID" value="PAA90342.1"/>
    <property type="molecule type" value="Genomic_DNA"/>
</dbReference>
<dbReference type="Pfam" id="PF01347">
    <property type="entry name" value="Vitellogenin_N"/>
    <property type="match status" value="1"/>
</dbReference>
<evidence type="ECO:0000256" key="4">
    <source>
        <dbReference type="ARBA" id="ARBA00023180"/>
    </source>
</evidence>
<keyword evidence="1 6" id="KW-0732">Signal</keyword>
<dbReference type="GO" id="GO:0005319">
    <property type="term" value="F:lipid transporter activity"/>
    <property type="evidence" value="ECO:0007669"/>
    <property type="project" value="InterPro"/>
</dbReference>
<evidence type="ECO:0000256" key="1">
    <source>
        <dbReference type="ARBA" id="ARBA00022729"/>
    </source>
</evidence>
<name>A0A267GYF7_9PLAT</name>
<protein>
    <recommendedName>
        <fullName evidence="7">Vitellogenin domain-containing protein</fullName>
    </recommendedName>
</protein>
<evidence type="ECO:0000256" key="3">
    <source>
        <dbReference type="ARBA" id="ARBA00023157"/>
    </source>
</evidence>
<gene>
    <name evidence="8" type="ORF">BOX15_Mlig016013g3</name>
</gene>
<dbReference type="SMART" id="SM01169">
    <property type="entry name" value="DUF1943"/>
    <property type="match status" value="1"/>
</dbReference>
<feature type="chain" id="PRO_5013374826" description="Vitellogenin domain-containing protein" evidence="6">
    <location>
        <begin position="18"/>
        <end position="1035"/>
    </location>
</feature>
<dbReference type="SUPFAM" id="SSF48431">
    <property type="entry name" value="Lipovitellin-phosvitin complex, superhelical domain"/>
    <property type="match status" value="1"/>
</dbReference>
<dbReference type="PANTHER" id="PTHR23345">
    <property type="entry name" value="VITELLOGENIN-RELATED"/>
    <property type="match status" value="1"/>
</dbReference>
<proteinExistence type="predicted"/>
<keyword evidence="2" id="KW-0758">Storage protein</keyword>
<feature type="domain" description="Vitellogenin" evidence="7">
    <location>
        <begin position="42"/>
        <end position="662"/>
    </location>
</feature>
<evidence type="ECO:0000313" key="9">
    <source>
        <dbReference type="Proteomes" id="UP000215902"/>
    </source>
</evidence>
<dbReference type="InterPro" id="IPR050733">
    <property type="entry name" value="Vitellogenin/Apolipophorin"/>
</dbReference>
<accession>A0A267GYF7</accession>
<evidence type="ECO:0000256" key="2">
    <source>
        <dbReference type="ARBA" id="ARBA00022761"/>
    </source>
</evidence>
<dbReference type="GO" id="GO:0045735">
    <property type="term" value="F:nutrient reservoir activity"/>
    <property type="evidence" value="ECO:0007669"/>
    <property type="project" value="UniProtKB-KW"/>
</dbReference>
<dbReference type="InterPro" id="IPR011030">
    <property type="entry name" value="Lipovitellin_superhlx_dom"/>
</dbReference>
<dbReference type="OrthoDB" id="6484170at2759"/>
<dbReference type="Gene3D" id="2.30.230.10">
    <property type="entry name" value="Lipovitellin, beta-sheet shell regions, chain A"/>
    <property type="match status" value="1"/>
</dbReference>
<dbReference type="InterPro" id="IPR015819">
    <property type="entry name" value="Lipid_transp_b-sht_shell"/>
</dbReference>
<dbReference type="Pfam" id="PF09172">
    <property type="entry name" value="Vit_open_b-sht"/>
    <property type="match status" value="1"/>
</dbReference>
<feature type="signal peptide" evidence="6">
    <location>
        <begin position="1"/>
        <end position="17"/>
    </location>
</feature>
<evidence type="ECO:0000259" key="7">
    <source>
        <dbReference type="PROSITE" id="PS51211"/>
    </source>
</evidence>
<dbReference type="InterPro" id="IPR001747">
    <property type="entry name" value="Vitellogenin_N"/>
</dbReference>
<dbReference type="Gene3D" id="2.20.50.20">
    <property type="entry name" value="Lipovitellin. Chain A, domain 3"/>
    <property type="match status" value="1"/>
</dbReference>
<dbReference type="PANTHER" id="PTHR23345:SF15">
    <property type="entry name" value="VITELLOGENIN 1-RELATED"/>
    <property type="match status" value="1"/>
</dbReference>
<keyword evidence="9" id="KW-1185">Reference proteome</keyword>
<dbReference type="InterPro" id="IPR015817">
    <property type="entry name" value="Vitellinogen_open_b-sht_sub1"/>
</dbReference>
<dbReference type="InterPro" id="IPR015816">
    <property type="entry name" value="Vitellinogen_b-sht_N"/>
</dbReference>
<evidence type="ECO:0000313" key="8">
    <source>
        <dbReference type="EMBL" id="PAA90342.1"/>
    </source>
</evidence>